<evidence type="ECO:0000259" key="5">
    <source>
        <dbReference type="PROSITE" id="PS50932"/>
    </source>
</evidence>
<gene>
    <name evidence="6" type="ORF">ABZ568_23715</name>
</gene>
<dbReference type="InterPro" id="IPR010982">
    <property type="entry name" value="Lambda_DNA-bd_dom_sf"/>
</dbReference>
<keyword evidence="7" id="KW-1185">Reference proteome</keyword>
<dbReference type="CDD" id="cd01392">
    <property type="entry name" value="HTH_LacI"/>
    <property type="match status" value="1"/>
</dbReference>
<dbReference type="PANTHER" id="PTHR30146">
    <property type="entry name" value="LACI-RELATED TRANSCRIPTIONAL REPRESSOR"/>
    <property type="match status" value="1"/>
</dbReference>
<dbReference type="Proteomes" id="UP001550603">
    <property type="component" value="Unassembled WGS sequence"/>
</dbReference>
<dbReference type="Gene3D" id="3.40.50.2300">
    <property type="match status" value="2"/>
</dbReference>
<dbReference type="RefSeq" id="WP_359790666.1">
    <property type="nucleotide sequence ID" value="NZ_JBEYBN010000035.1"/>
</dbReference>
<feature type="domain" description="HTH lacI-type" evidence="5">
    <location>
        <begin position="12"/>
        <end position="66"/>
    </location>
</feature>
<keyword evidence="2 6" id="KW-0238">DNA-binding</keyword>
<dbReference type="InterPro" id="IPR028082">
    <property type="entry name" value="Peripla_BP_I"/>
</dbReference>
<reference evidence="6 7" key="1">
    <citation type="submission" date="2024-06" db="EMBL/GenBank/DDBJ databases">
        <title>The Natural Products Discovery Center: Release of the First 8490 Sequenced Strains for Exploring Actinobacteria Biosynthetic Diversity.</title>
        <authorList>
            <person name="Kalkreuter E."/>
            <person name="Kautsar S.A."/>
            <person name="Yang D."/>
            <person name="Bader C.D."/>
            <person name="Teijaro C.N."/>
            <person name="Fluegel L."/>
            <person name="Davis C.M."/>
            <person name="Simpson J.R."/>
            <person name="Lauterbach L."/>
            <person name="Steele A.D."/>
            <person name="Gui C."/>
            <person name="Meng S."/>
            <person name="Li G."/>
            <person name="Viehrig K."/>
            <person name="Ye F."/>
            <person name="Su P."/>
            <person name="Kiefer A.F."/>
            <person name="Nichols A."/>
            <person name="Cepeda A.J."/>
            <person name="Yan W."/>
            <person name="Fan B."/>
            <person name="Jiang Y."/>
            <person name="Adhikari A."/>
            <person name="Zheng C.-J."/>
            <person name="Schuster L."/>
            <person name="Cowan T.M."/>
            <person name="Smanski M.J."/>
            <person name="Chevrette M.G."/>
            <person name="De Carvalho L.P.S."/>
            <person name="Shen B."/>
        </authorList>
    </citation>
    <scope>NUCLEOTIDE SEQUENCE [LARGE SCALE GENOMIC DNA]</scope>
    <source>
        <strain evidence="6 7">NPDC019583</strain>
    </source>
</reference>
<dbReference type="Gene3D" id="1.10.260.40">
    <property type="entry name" value="lambda repressor-like DNA-binding domains"/>
    <property type="match status" value="1"/>
</dbReference>
<evidence type="ECO:0000313" key="6">
    <source>
        <dbReference type="EMBL" id="MEU2269355.1"/>
    </source>
</evidence>
<dbReference type="CDD" id="cd06296">
    <property type="entry name" value="PBP1_CatR-like"/>
    <property type="match status" value="1"/>
</dbReference>
<evidence type="ECO:0000313" key="7">
    <source>
        <dbReference type="Proteomes" id="UP001550603"/>
    </source>
</evidence>
<keyword evidence="1" id="KW-0805">Transcription regulation</keyword>
<comment type="caution">
    <text evidence="6">The sequence shown here is derived from an EMBL/GenBank/DDBJ whole genome shotgun (WGS) entry which is preliminary data.</text>
</comment>
<evidence type="ECO:0000256" key="1">
    <source>
        <dbReference type="ARBA" id="ARBA00023015"/>
    </source>
</evidence>
<evidence type="ECO:0000256" key="3">
    <source>
        <dbReference type="ARBA" id="ARBA00023163"/>
    </source>
</evidence>
<dbReference type="InterPro" id="IPR000843">
    <property type="entry name" value="HTH_LacI"/>
</dbReference>
<dbReference type="SUPFAM" id="SSF47413">
    <property type="entry name" value="lambda repressor-like DNA-binding domains"/>
    <property type="match status" value="1"/>
</dbReference>
<feature type="region of interest" description="Disordered" evidence="4">
    <location>
        <begin position="317"/>
        <end position="374"/>
    </location>
</feature>
<dbReference type="Pfam" id="PF13377">
    <property type="entry name" value="Peripla_BP_3"/>
    <property type="match status" value="1"/>
</dbReference>
<dbReference type="SUPFAM" id="SSF53822">
    <property type="entry name" value="Periplasmic binding protein-like I"/>
    <property type="match status" value="1"/>
</dbReference>
<evidence type="ECO:0000256" key="4">
    <source>
        <dbReference type="SAM" id="MobiDB-lite"/>
    </source>
</evidence>
<dbReference type="PANTHER" id="PTHR30146:SF153">
    <property type="entry name" value="LACTOSE OPERON REPRESSOR"/>
    <property type="match status" value="1"/>
</dbReference>
<dbReference type="GO" id="GO:0003677">
    <property type="term" value="F:DNA binding"/>
    <property type="evidence" value="ECO:0007669"/>
    <property type="project" value="UniProtKB-KW"/>
</dbReference>
<protein>
    <submittedName>
        <fullName evidence="6">LacI family DNA-binding transcriptional regulator</fullName>
    </submittedName>
</protein>
<dbReference type="SMART" id="SM00354">
    <property type="entry name" value="HTH_LACI"/>
    <property type="match status" value="1"/>
</dbReference>
<keyword evidence="3" id="KW-0804">Transcription</keyword>
<dbReference type="InterPro" id="IPR046335">
    <property type="entry name" value="LacI/GalR-like_sensor"/>
</dbReference>
<accession>A0ABV2XZC2</accession>
<dbReference type="PROSITE" id="PS00356">
    <property type="entry name" value="HTH_LACI_1"/>
    <property type="match status" value="1"/>
</dbReference>
<organism evidence="6 7">
    <name type="scientific">Streptomyces olindensis</name>
    <dbReference type="NCBI Taxonomy" id="358823"/>
    <lineage>
        <taxon>Bacteria</taxon>
        <taxon>Bacillati</taxon>
        <taxon>Actinomycetota</taxon>
        <taxon>Actinomycetes</taxon>
        <taxon>Kitasatosporales</taxon>
        <taxon>Streptomycetaceae</taxon>
        <taxon>Streptomyces</taxon>
    </lineage>
</organism>
<feature type="compositionally biased region" description="Pro residues" evidence="4">
    <location>
        <begin position="339"/>
        <end position="349"/>
    </location>
</feature>
<dbReference type="EMBL" id="JBEYBN010000035">
    <property type="protein sequence ID" value="MEU2269355.1"/>
    <property type="molecule type" value="Genomic_DNA"/>
</dbReference>
<dbReference type="PRINTS" id="PR00036">
    <property type="entry name" value="HTHLACI"/>
</dbReference>
<name>A0ABV2XZC2_9ACTN</name>
<dbReference type="Pfam" id="PF00356">
    <property type="entry name" value="LacI"/>
    <property type="match status" value="1"/>
</dbReference>
<evidence type="ECO:0000256" key="2">
    <source>
        <dbReference type="ARBA" id="ARBA00023125"/>
    </source>
</evidence>
<sequence>MAAREADAEGRVTITEIARQAGVSVPTVSRVVNGRSDVSPQTRARVEDLLRRHGYRRRPASSGTRAALLDLVFNNLDSPWAVEIIRGVEEVAHAAGVGTVVSAIHGRSGDAREWMRNLRARASDGVILVTSALEPMLHEELRILGVPLVVVDPAGSPALDAPTIGAANWSGGMAATAHLLSLGHRRIGLIAGPPRLLCSRARLDGYRAALEGAGIALDESLVAPGDFRPESGFTACNALLDLPEPPTAVFAASDQMALGAIEALRRRGLRVPQDMSVVGFDDLPEVRWSAPPLTTVRQPLADMGKLAVRTVLRLTRDEQPDSPRVELGTDLVVRASTAPPTPRNPPVPPGAGRTPRPGRQPPSDSPHDAPGTGP</sequence>
<dbReference type="PROSITE" id="PS50932">
    <property type="entry name" value="HTH_LACI_2"/>
    <property type="match status" value="1"/>
</dbReference>
<proteinExistence type="predicted"/>